<reference evidence="2" key="1">
    <citation type="journal article" date="2017" name="Nat. Ecol. Evol.">
        <title>Genome expansion and lineage-specific genetic innovations in the forest pathogenic fungi Armillaria.</title>
        <authorList>
            <person name="Sipos G."/>
            <person name="Prasanna A.N."/>
            <person name="Walter M.C."/>
            <person name="O'Connor E."/>
            <person name="Balint B."/>
            <person name="Krizsan K."/>
            <person name="Kiss B."/>
            <person name="Hess J."/>
            <person name="Varga T."/>
            <person name="Slot J."/>
            <person name="Riley R."/>
            <person name="Boka B."/>
            <person name="Rigling D."/>
            <person name="Barry K."/>
            <person name="Lee J."/>
            <person name="Mihaltcheva S."/>
            <person name="LaButti K."/>
            <person name="Lipzen A."/>
            <person name="Waldron R."/>
            <person name="Moloney N.M."/>
            <person name="Sperisen C."/>
            <person name="Kredics L."/>
            <person name="Vagvoelgyi C."/>
            <person name="Patrignani A."/>
            <person name="Fitzpatrick D."/>
            <person name="Nagy I."/>
            <person name="Doyle S."/>
            <person name="Anderson J.B."/>
            <person name="Grigoriev I.V."/>
            <person name="Gueldener U."/>
            <person name="Muensterkoetter M."/>
            <person name="Nagy L.G."/>
        </authorList>
    </citation>
    <scope>NUCLEOTIDE SEQUENCE [LARGE SCALE GENOMIC DNA]</scope>
    <source>
        <strain evidence="2">Ar21-2</strain>
    </source>
</reference>
<dbReference type="AlphaFoldDB" id="A0A2H3CFM1"/>
<gene>
    <name evidence="1" type="ORF">ARMGADRAFT_1143824</name>
</gene>
<accession>A0A2H3CFM1</accession>
<proteinExistence type="predicted"/>
<dbReference type="Proteomes" id="UP000217790">
    <property type="component" value="Unassembled WGS sequence"/>
</dbReference>
<evidence type="ECO:0000313" key="1">
    <source>
        <dbReference type="EMBL" id="PBK81871.1"/>
    </source>
</evidence>
<sequence length="203" mass="22750">MTTLPLHPFFSHADLFFRARNSTVMSSSNINTVRSVIVSTLKQRTITFPIIARILSLSFNIPSSVSGILRWIAELEVVVVVLKGIQAKHHDSGKRLAATKEEEEREHTVLSKSLRVEAYNASAIISDVAMHFEPCQELIRPYVYLFNSLMELDTAPMLLAGYSDCIVQFVEEHSSNCKDLWIAVTGFVDNFGGEIVRSYKIAS</sequence>
<protein>
    <submittedName>
        <fullName evidence="1">Uncharacterized protein</fullName>
    </submittedName>
</protein>
<dbReference type="EMBL" id="KZ293724">
    <property type="protein sequence ID" value="PBK81871.1"/>
    <property type="molecule type" value="Genomic_DNA"/>
</dbReference>
<name>A0A2H3CFM1_ARMGA</name>
<dbReference type="InParanoid" id="A0A2H3CFM1"/>
<organism evidence="1 2">
    <name type="scientific">Armillaria gallica</name>
    <name type="common">Bulbous honey fungus</name>
    <name type="synonym">Armillaria bulbosa</name>
    <dbReference type="NCBI Taxonomy" id="47427"/>
    <lineage>
        <taxon>Eukaryota</taxon>
        <taxon>Fungi</taxon>
        <taxon>Dikarya</taxon>
        <taxon>Basidiomycota</taxon>
        <taxon>Agaricomycotina</taxon>
        <taxon>Agaricomycetes</taxon>
        <taxon>Agaricomycetidae</taxon>
        <taxon>Agaricales</taxon>
        <taxon>Marasmiineae</taxon>
        <taxon>Physalacriaceae</taxon>
        <taxon>Armillaria</taxon>
    </lineage>
</organism>
<keyword evidence="2" id="KW-1185">Reference proteome</keyword>
<evidence type="ECO:0000313" key="2">
    <source>
        <dbReference type="Proteomes" id="UP000217790"/>
    </source>
</evidence>